<organism evidence="2 3">
    <name type="scientific">Denticeps clupeoides</name>
    <name type="common">denticle herring</name>
    <dbReference type="NCBI Taxonomy" id="299321"/>
    <lineage>
        <taxon>Eukaryota</taxon>
        <taxon>Metazoa</taxon>
        <taxon>Chordata</taxon>
        <taxon>Craniata</taxon>
        <taxon>Vertebrata</taxon>
        <taxon>Euteleostomi</taxon>
        <taxon>Actinopterygii</taxon>
        <taxon>Neopterygii</taxon>
        <taxon>Teleostei</taxon>
        <taxon>Clupei</taxon>
        <taxon>Clupeiformes</taxon>
        <taxon>Denticipitoidei</taxon>
        <taxon>Denticipitidae</taxon>
        <taxon>Denticeps</taxon>
    </lineage>
</organism>
<dbReference type="GeneTree" id="ENSGT01030000235292"/>
<feature type="region of interest" description="Disordered" evidence="1">
    <location>
        <begin position="75"/>
        <end position="118"/>
    </location>
</feature>
<keyword evidence="3" id="KW-1185">Reference proteome</keyword>
<name>A0AAY4BMD4_9TELE</name>
<dbReference type="Ensembl" id="ENSDCDT00010025442.1">
    <property type="protein sequence ID" value="ENSDCDP00010022119.1"/>
    <property type="gene ID" value="ENSDCDG00010012045.1"/>
</dbReference>
<sequence>MVLGFLWVLRFPLTVQRTMEPIMPRLAILLGAFGIGMSGYSTHQLTLHHRPSTRVLQWVGGPSAVGSLAAQSRARASSDMLQSGDHQSFPPAVPKLPEAQLPGRSETSLAYTASSVPS</sequence>
<reference evidence="2" key="2">
    <citation type="submission" date="2025-08" db="UniProtKB">
        <authorList>
            <consortium name="Ensembl"/>
        </authorList>
    </citation>
    <scope>IDENTIFICATION</scope>
</reference>
<evidence type="ECO:0000313" key="2">
    <source>
        <dbReference type="Ensembl" id="ENSDCDP00010022119.1"/>
    </source>
</evidence>
<reference evidence="2" key="3">
    <citation type="submission" date="2025-09" db="UniProtKB">
        <authorList>
            <consortium name="Ensembl"/>
        </authorList>
    </citation>
    <scope>IDENTIFICATION</scope>
</reference>
<evidence type="ECO:0000256" key="1">
    <source>
        <dbReference type="SAM" id="MobiDB-lite"/>
    </source>
</evidence>
<dbReference type="Proteomes" id="UP000694580">
    <property type="component" value="Chromosome 1"/>
</dbReference>
<dbReference type="AlphaFoldDB" id="A0AAY4BMD4"/>
<evidence type="ECO:0000313" key="3">
    <source>
        <dbReference type="Proteomes" id="UP000694580"/>
    </source>
</evidence>
<feature type="compositionally biased region" description="Polar residues" evidence="1">
    <location>
        <begin position="105"/>
        <end position="118"/>
    </location>
</feature>
<proteinExistence type="predicted"/>
<protein>
    <submittedName>
        <fullName evidence="2">Zgc:193593</fullName>
    </submittedName>
</protein>
<reference evidence="2 3" key="1">
    <citation type="submission" date="2020-06" db="EMBL/GenBank/DDBJ databases">
        <authorList>
            <consortium name="Wellcome Sanger Institute Data Sharing"/>
        </authorList>
    </citation>
    <scope>NUCLEOTIDE SEQUENCE [LARGE SCALE GENOMIC DNA]</scope>
</reference>
<accession>A0AAY4BMD4</accession>